<evidence type="ECO:0000313" key="2">
    <source>
        <dbReference type="Proteomes" id="UP001194580"/>
    </source>
</evidence>
<dbReference type="AlphaFoldDB" id="A0AAD4D6H6"/>
<dbReference type="EMBL" id="JAAAIL010001443">
    <property type="protein sequence ID" value="KAG0269264.1"/>
    <property type="molecule type" value="Genomic_DNA"/>
</dbReference>
<reference evidence="1" key="1">
    <citation type="journal article" date="2020" name="Fungal Divers.">
        <title>Resolving the Mortierellaceae phylogeny through synthesis of multi-gene phylogenetics and phylogenomics.</title>
        <authorList>
            <person name="Vandepol N."/>
            <person name="Liber J."/>
            <person name="Desiro A."/>
            <person name="Na H."/>
            <person name="Kennedy M."/>
            <person name="Barry K."/>
            <person name="Grigoriev I.V."/>
            <person name="Miller A.N."/>
            <person name="O'Donnell K."/>
            <person name="Stajich J.E."/>
            <person name="Bonito G."/>
        </authorList>
    </citation>
    <scope>NUCLEOTIDE SEQUENCE</scope>
    <source>
        <strain evidence="1">NRRL 28262</strain>
    </source>
</reference>
<keyword evidence="2" id="KW-1185">Reference proteome</keyword>
<sequence>IVMNLTLKQRVDYMLYWGNSEKRVEGFKNADAILLEHFGRFNLGYEMKIDFTKHNEYQKHTSLIAGLENSDNKEIQVLEEAVEDIYDQYETAPEDMALTD</sequence>
<feature type="non-terminal residue" evidence="1">
    <location>
        <position position="100"/>
    </location>
</feature>
<dbReference type="Proteomes" id="UP001194580">
    <property type="component" value="Unassembled WGS sequence"/>
</dbReference>
<name>A0AAD4D6H6_9FUNG</name>
<proteinExistence type="predicted"/>
<gene>
    <name evidence="1" type="ORF">BGZ95_002143</name>
</gene>
<evidence type="ECO:0000313" key="1">
    <source>
        <dbReference type="EMBL" id="KAG0269264.1"/>
    </source>
</evidence>
<organism evidence="1 2">
    <name type="scientific">Linnemannia exigua</name>
    <dbReference type="NCBI Taxonomy" id="604196"/>
    <lineage>
        <taxon>Eukaryota</taxon>
        <taxon>Fungi</taxon>
        <taxon>Fungi incertae sedis</taxon>
        <taxon>Mucoromycota</taxon>
        <taxon>Mortierellomycotina</taxon>
        <taxon>Mortierellomycetes</taxon>
        <taxon>Mortierellales</taxon>
        <taxon>Mortierellaceae</taxon>
        <taxon>Linnemannia</taxon>
    </lineage>
</organism>
<comment type="caution">
    <text evidence="1">The sequence shown here is derived from an EMBL/GenBank/DDBJ whole genome shotgun (WGS) entry which is preliminary data.</text>
</comment>
<protein>
    <submittedName>
        <fullName evidence="1">Uncharacterized protein</fullName>
    </submittedName>
</protein>
<accession>A0AAD4D6H6</accession>